<dbReference type="Pfam" id="PF01126">
    <property type="entry name" value="Heme_oxygenase"/>
    <property type="match status" value="1"/>
</dbReference>
<organism evidence="6 7">
    <name type="scientific">Komagataella pastoris</name>
    <name type="common">Yeast</name>
    <name type="synonym">Pichia pastoris</name>
    <dbReference type="NCBI Taxonomy" id="4922"/>
    <lineage>
        <taxon>Eukaryota</taxon>
        <taxon>Fungi</taxon>
        <taxon>Dikarya</taxon>
        <taxon>Ascomycota</taxon>
        <taxon>Saccharomycotina</taxon>
        <taxon>Pichiomycetes</taxon>
        <taxon>Pichiales</taxon>
        <taxon>Pichiaceae</taxon>
        <taxon>Komagataella</taxon>
    </lineage>
</organism>
<feature type="transmembrane region" description="Helical" evidence="5">
    <location>
        <begin position="138"/>
        <end position="158"/>
    </location>
</feature>
<keyword evidence="1" id="KW-0349">Heme</keyword>
<evidence type="ECO:0000256" key="1">
    <source>
        <dbReference type="ARBA" id="ARBA00022617"/>
    </source>
</evidence>
<dbReference type="GO" id="GO:0004392">
    <property type="term" value="F:heme oxygenase (decyclizing) activity"/>
    <property type="evidence" value="ECO:0007669"/>
    <property type="project" value="InterPro"/>
</dbReference>
<dbReference type="EMBL" id="CP014584">
    <property type="protein sequence ID" value="ANZ73467.1"/>
    <property type="molecule type" value="Genomic_DNA"/>
</dbReference>
<evidence type="ECO:0000256" key="2">
    <source>
        <dbReference type="ARBA" id="ARBA00022723"/>
    </source>
</evidence>
<keyword evidence="5" id="KW-0812">Transmembrane</keyword>
<gene>
    <name evidence="6" type="primary">HMX1</name>
    <name evidence="6" type="ORF">ATY40_BA7500132</name>
</gene>
<dbReference type="PANTHER" id="PTHR10720:SF0">
    <property type="entry name" value="HEME OXYGENASE"/>
    <property type="match status" value="1"/>
</dbReference>
<dbReference type="SUPFAM" id="SSF48613">
    <property type="entry name" value="Heme oxygenase-like"/>
    <property type="match status" value="1"/>
</dbReference>
<sequence length="285" mass="33419">MSTKIPQQEIIPLRTDLAALGNRINAETRNAHNKIDKMMTLKFALALRDPKIYRQGIQMYYHIFSAIEESLDRELAKETPWTSILKQVYKPTIRRSERLYKDLLFYYDNDPKKFAEPIMPEQIRFIRHIKESTAEKPYLLLAYMHVMYLALFAGGRIFRSKLAKAVGLFPQVVGKTTEEISLEATNFFRFECEDEDAFRIVYKRDYELATRNNLTETEKQEIIKESQLVFEENATCVKEIESHNLRRLQEKILYKVATKGYYVVLAVLILLAVFLLKTIASKMLL</sequence>
<dbReference type="GO" id="GO:0006788">
    <property type="term" value="P:heme oxidation"/>
    <property type="evidence" value="ECO:0007669"/>
    <property type="project" value="InterPro"/>
</dbReference>
<evidence type="ECO:0000313" key="7">
    <source>
        <dbReference type="Proteomes" id="UP000094565"/>
    </source>
</evidence>
<dbReference type="PIRSF" id="PIRSF000343">
    <property type="entry name" value="Haem_Oase"/>
    <property type="match status" value="1"/>
</dbReference>
<dbReference type="InterPro" id="IPR016084">
    <property type="entry name" value="Haem_Oase-like_multi-hlx"/>
</dbReference>
<proteinExistence type="predicted"/>
<feature type="binding site" description="axial binding residue" evidence="4">
    <location>
        <position position="32"/>
    </location>
    <ligand>
        <name>heme b</name>
        <dbReference type="ChEBI" id="CHEBI:60344"/>
    </ligand>
    <ligandPart>
        <name>Fe</name>
        <dbReference type="ChEBI" id="CHEBI:18248"/>
    </ligandPart>
</feature>
<name>A0A1B2J665_PICPA</name>
<dbReference type="AlphaFoldDB" id="A0A1B2J665"/>
<dbReference type="PANTHER" id="PTHR10720">
    <property type="entry name" value="HEME OXYGENASE"/>
    <property type="match status" value="1"/>
</dbReference>
<keyword evidence="5" id="KW-0472">Membrane</keyword>
<evidence type="ECO:0000256" key="4">
    <source>
        <dbReference type="PIRSR" id="PIRSR000343-2"/>
    </source>
</evidence>
<dbReference type="PRINTS" id="PR00088">
    <property type="entry name" value="HAEMOXYGNASE"/>
</dbReference>
<feature type="transmembrane region" description="Helical" evidence="5">
    <location>
        <begin position="261"/>
        <end position="280"/>
    </location>
</feature>
<evidence type="ECO:0000256" key="5">
    <source>
        <dbReference type="SAM" id="Phobius"/>
    </source>
</evidence>
<dbReference type="Proteomes" id="UP000094565">
    <property type="component" value="Chromosome 1"/>
</dbReference>
<keyword evidence="3 4" id="KW-0408">Iron</keyword>
<accession>A0A1B2J665</accession>
<keyword evidence="7" id="KW-1185">Reference proteome</keyword>
<evidence type="ECO:0000256" key="3">
    <source>
        <dbReference type="ARBA" id="ARBA00023004"/>
    </source>
</evidence>
<dbReference type="Gene3D" id="1.20.910.10">
    <property type="entry name" value="Heme oxygenase-like"/>
    <property type="match status" value="1"/>
</dbReference>
<evidence type="ECO:0000313" key="6">
    <source>
        <dbReference type="EMBL" id="ANZ73467.1"/>
    </source>
</evidence>
<dbReference type="GO" id="GO:0046872">
    <property type="term" value="F:metal ion binding"/>
    <property type="evidence" value="ECO:0007669"/>
    <property type="project" value="UniProtKB-KW"/>
</dbReference>
<keyword evidence="5" id="KW-1133">Transmembrane helix</keyword>
<keyword evidence="2 4" id="KW-0479">Metal-binding</keyword>
<protein>
    <submittedName>
        <fullName evidence="6">BA75_00132T0</fullName>
    </submittedName>
</protein>
<reference evidence="6 7" key="1">
    <citation type="submission" date="2016-02" db="EMBL/GenBank/DDBJ databases">
        <title>Comparative genomic and transcriptomic foundation for Pichia pastoris.</title>
        <authorList>
            <person name="Love K.R."/>
            <person name="Shah K.A."/>
            <person name="Whittaker C.A."/>
            <person name="Wu J."/>
            <person name="Bartlett M.C."/>
            <person name="Ma D."/>
            <person name="Leeson R.L."/>
            <person name="Priest M."/>
            <person name="Young S.K."/>
            <person name="Love J.C."/>
        </authorList>
    </citation>
    <scope>NUCLEOTIDE SEQUENCE [LARGE SCALE GENOMIC DNA]</scope>
    <source>
        <strain evidence="6 7">ATCC 28485</strain>
    </source>
</reference>
<dbReference type="InterPro" id="IPR002051">
    <property type="entry name" value="Haem_Oase"/>
</dbReference>
<dbReference type="OrthoDB" id="652091at2759"/>
<dbReference type="CDD" id="cd19165">
    <property type="entry name" value="HemeO"/>
    <property type="match status" value="1"/>
</dbReference>
<dbReference type="InterPro" id="IPR016053">
    <property type="entry name" value="Haem_Oase-like"/>
</dbReference>